<proteinExistence type="predicted"/>
<evidence type="ECO:0000313" key="4">
    <source>
        <dbReference type="Proteomes" id="UP001500540"/>
    </source>
</evidence>
<dbReference type="EMBL" id="BAABAF010000001">
    <property type="protein sequence ID" value="GAA3752539.1"/>
    <property type="molecule type" value="Genomic_DNA"/>
</dbReference>
<accession>A0ABP7G2W9</accession>
<name>A0ABP7G2W9_9MICO</name>
<protein>
    <submittedName>
        <fullName evidence="3">Uncharacterized protein</fullName>
    </submittedName>
</protein>
<keyword evidence="2" id="KW-0812">Transmembrane</keyword>
<evidence type="ECO:0000256" key="2">
    <source>
        <dbReference type="SAM" id="Phobius"/>
    </source>
</evidence>
<sequence>MSGDVLAQILRWLVPALVVLVVTIGVVLVLAWALRRSRRSPRARAAANAARTAAGVDLVSLDDAVGELDLEVALSGALYGGNAPASLRHARMAAQHVRDDAFTDFRAITDDTELLPREVQRRAGLIRAHVAEALALIARARVEHEQWMRENTSAAAQVDAARGRLAALREQMGDPDALIHQLADRFDASEWQDAAAAADNAADDAAQAQTLLDRAAADASDPSRSALSDLALAERRIRSAQSATQRLEQTHRLITQAAQELPDQFEAARGAIRQALSVRETLEPDASARLGAAIESAQAGLSQLEPRAARTPTATEDQIARLRDRLDLALGDARTAQQRLRGARTALPGAVAAAQNTVAAAEASVIGAGADARVRLSAAHDELAKARSLPDPVEALDAARRALRHAEDAQALANYDRMSAH</sequence>
<dbReference type="Proteomes" id="UP001500540">
    <property type="component" value="Unassembled WGS sequence"/>
</dbReference>
<dbReference type="RefSeq" id="WP_344779616.1">
    <property type="nucleotide sequence ID" value="NZ_BAABAF010000001.1"/>
</dbReference>
<feature type="coiled-coil region" evidence="1">
    <location>
        <begin position="230"/>
        <end position="260"/>
    </location>
</feature>
<gene>
    <name evidence="3" type="ORF">GCM10022240_02020</name>
</gene>
<keyword evidence="2" id="KW-0472">Membrane</keyword>
<organism evidence="3 4">
    <name type="scientific">Microbacterium kribbense</name>
    <dbReference type="NCBI Taxonomy" id="433645"/>
    <lineage>
        <taxon>Bacteria</taxon>
        <taxon>Bacillati</taxon>
        <taxon>Actinomycetota</taxon>
        <taxon>Actinomycetes</taxon>
        <taxon>Micrococcales</taxon>
        <taxon>Microbacteriaceae</taxon>
        <taxon>Microbacterium</taxon>
    </lineage>
</organism>
<reference evidence="4" key="1">
    <citation type="journal article" date="2019" name="Int. J. Syst. Evol. Microbiol.">
        <title>The Global Catalogue of Microorganisms (GCM) 10K type strain sequencing project: providing services to taxonomists for standard genome sequencing and annotation.</title>
        <authorList>
            <consortium name="The Broad Institute Genomics Platform"/>
            <consortium name="The Broad Institute Genome Sequencing Center for Infectious Disease"/>
            <person name="Wu L."/>
            <person name="Ma J."/>
        </authorList>
    </citation>
    <scope>NUCLEOTIDE SEQUENCE [LARGE SCALE GENOMIC DNA]</scope>
    <source>
        <strain evidence="4">JCM 16950</strain>
    </source>
</reference>
<keyword evidence="4" id="KW-1185">Reference proteome</keyword>
<keyword evidence="2" id="KW-1133">Transmembrane helix</keyword>
<evidence type="ECO:0000313" key="3">
    <source>
        <dbReference type="EMBL" id="GAA3752539.1"/>
    </source>
</evidence>
<feature type="transmembrane region" description="Helical" evidence="2">
    <location>
        <begin position="12"/>
        <end position="34"/>
    </location>
</feature>
<keyword evidence="1" id="KW-0175">Coiled coil</keyword>
<comment type="caution">
    <text evidence="3">The sequence shown here is derived from an EMBL/GenBank/DDBJ whole genome shotgun (WGS) entry which is preliminary data.</text>
</comment>
<evidence type="ECO:0000256" key="1">
    <source>
        <dbReference type="SAM" id="Coils"/>
    </source>
</evidence>